<gene>
    <name evidence="2" type="ORF">MM415A00788_0008</name>
</gene>
<feature type="domain" description="Sulfatase N-terminal" evidence="1">
    <location>
        <begin position="1"/>
        <end position="144"/>
    </location>
</feature>
<dbReference type="EMBL" id="MT142403">
    <property type="protein sequence ID" value="QJA80021.1"/>
    <property type="molecule type" value="Genomic_DNA"/>
</dbReference>
<dbReference type="AlphaFoldDB" id="A0A6M3KEI8"/>
<organism evidence="2">
    <name type="scientific">viral metagenome</name>
    <dbReference type="NCBI Taxonomy" id="1070528"/>
    <lineage>
        <taxon>unclassified sequences</taxon>
        <taxon>metagenomes</taxon>
        <taxon>organismal metagenomes</taxon>
    </lineage>
</organism>
<dbReference type="SUPFAM" id="SSF53649">
    <property type="entry name" value="Alkaline phosphatase-like"/>
    <property type="match status" value="1"/>
</dbReference>
<dbReference type="Pfam" id="PF00884">
    <property type="entry name" value="Sulfatase"/>
    <property type="match status" value="1"/>
</dbReference>
<evidence type="ECO:0000313" key="2">
    <source>
        <dbReference type="EMBL" id="QJA80021.1"/>
    </source>
</evidence>
<evidence type="ECO:0000259" key="1">
    <source>
        <dbReference type="Pfam" id="PF00884"/>
    </source>
</evidence>
<protein>
    <submittedName>
        <fullName evidence="2">Putative sulfatase</fullName>
    </submittedName>
</protein>
<name>A0A6M3KEI8_9ZZZZ</name>
<proteinExistence type="predicted"/>
<dbReference type="InterPro" id="IPR017850">
    <property type="entry name" value="Alkaline_phosphatase_core_sf"/>
</dbReference>
<dbReference type="Gene3D" id="3.40.720.10">
    <property type="entry name" value="Alkaline Phosphatase, subunit A"/>
    <property type="match status" value="1"/>
</dbReference>
<dbReference type="InterPro" id="IPR000917">
    <property type="entry name" value="Sulfatase_N"/>
</dbReference>
<reference evidence="2" key="1">
    <citation type="submission" date="2020-03" db="EMBL/GenBank/DDBJ databases">
        <title>The deep terrestrial virosphere.</title>
        <authorList>
            <person name="Holmfeldt K."/>
            <person name="Nilsson E."/>
            <person name="Simone D."/>
            <person name="Lopez-Fernandez M."/>
            <person name="Wu X."/>
            <person name="de Brujin I."/>
            <person name="Lundin D."/>
            <person name="Andersson A."/>
            <person name="Bertilsson S."/>
            <person name="Dopson M."/>
        </authorList>
    </citation>
    <scope>NUCLEOTIDE SEQUENCE</scope>
    <source>
        <strain evidence="2">MM415A00788</strain>
    </source>
</reference>
<sequence length="188" mass="21395">MDTHSPYKYDSYWEIFYEDSLPTVSGDVRLYDPDLLKGNDGVPDFRKHMTYYDAAIRRVDAAIAPILALADEDTLVVVASDHGDFIGEFDHWFTHAYMSDPSEDYADVCNILRSTALVTSLLLEDIRIKVSLVDMTTTIASWLGLVEQDWWTGTSLVDFYPQEKVAIPVESDDVSLINERLRVLGYIE</sequence>
<accession>A0A6M3KEI8</accession>